<organism evidence="1 2">
    <name type="scientific">Ferriphaselus amnicola</name>
    <dbReference type="NCBI Taxonomy" id="1188319"/>
    <lineage>
        <taxon>Bacteria</taxon>
        <taxon>Pseudomonadati</taxon>
        <taxon>Pseudomonadota</taxon>
        <taxon>Betaproteobacteria</taxon>
        <taxon>Nitrosomonadales</taxon>
        <taxon>Gallionellaceae</taxon>
        <taxon>Ferriphaselus</taxon>
    </lineage>
</organism>
<name>A0A2Z6GC50_9PROT</name>
<evidence type="ECO:0000313" key="1">
    <source>
        <dbReference type="EMBL" id="BBE51153.1"/>
    </source>
</evidence>
<dbReference type="OrthoDB" id="9182545at2"/>
<evidence type="ECO:0000313" key="2">
    <source>
        <dbReference type="Proteomes" id="UP000033070"/>
    </source>
</evidence>
<keyword evidence="2" id="KW-1185">Reference proteome</keyword>
<protein>
    <recommendedName>
        <fullName evidence="3">HEPN domain-containing protein</fullName>
    </recommendedName>
</protein>
<dbReference type="KEGG" id="fam:OYT1_ch1606"/>
<dbReference type="AlphaFoldDB" id="A0A2Z6GC50"/>
<accession>A0A2Z6GC50</accession>
<sequence length="131" mass="14430">MIQPTDFLNAADSIRQQGSTEMDFRTGVNRAYYAAYHAALDAVTRLGLPAAREGIKGSHEQVYSRLIDCTQSFAGTPDRMRKAQSIGYVARKVLKPNRVHADYNLNDPVEKTVLEDTYAKAALIVGNAKAL</sequence>
<dbReference type="STRING" id="1188319.OYT1_02456"/>
<reference evidence="1 2" key="1">
    <citation type="submission" date="2018-06" db="EMBL/GenBank/DDBJ databases">
        <title>OYT1 Genome Sequencing.</title>
        <authorList>
            <person name="Kato S."/>
            <person name="Itoh T."/>
            <person name="Ohkuma M."/>
        </authorList>
    </citation>
    <scope>NUCLEOTIDE SEQUENCE [LARGE SCALE GENOMIC DNA]</scope>
    <source>
        <strain evidence="1 2">OYT1</strain>
    </source>
</reference>
<gene>
    <name evidence="1" type="ORF">OYT1_ch1606</name>
</gene>
<dbReference type="Gene3D" id="1.20.120.330">
    <property type="entry name" value="Nucleotidyltransferases domain 2"/>
    <property type="match status" value="1"/>
</dbReference>
<evidence type="ECO:0008006" key="3">
    <source>
        <dbReference type="Google" id="ProtNLM"/>
    </source>
</evidence>
<dbReference type="Proteomes" id="UP000033070">
    <property type="component" value="Chromosome"/>
</dbReference>
<dbReference type="RefSeq" id="WP_145983688.1">
    <property type="nucleotide sequence ID" value="NZ_AP018738.1"/>
</dbReference>
<proteinExistence type="predicted"/>
<dbReference type="EMBL" id="AP018738">
    <property type="protein sequence ID" value="BBE51153.1"/>
    <property type="molecule type" value="Genomic_DNA"/>
</dbReference>